<organism evidence="1 2">
    <name type="scientific">Panagrolaimus sp. JU765</name>
    <dbReference type="NCBI Taxonomy" id="591449"/>
    <lineage>
        <taxon>Eukaryota</taxon>
        <taxon>Metazoa</taxon>
        <taxon>Ecdysozoa</taxon>
        <taxon>Nematoda</taxon>
        <taxon>Chromadorea</taxon>
        <taxon>Rhabditida</taxon>
        <taxon>Tylenchina</taxon>
        <taxon>Panagrolaimomorpha</taxon>
        <taxon>Panagrolaimoidea</taxon>
        <taxon>Panagrolaimidae</taxon>
        <taxon>Panagrolaimus</taxon>
    </lineage>
</organism>
<accession>A0AC34QJX7</accession>
<proteinExistence type="predicted"/>
<evidence type="ECO:0000313" key="2">
    <source>
        <dbReference type="WBParaSite" id="JU765_v2.g17006.t1"/>
    </source>
</evidence>
<sequence>MTLVADKLLDESFASKKLWTKTETKLWTINFFMGTCVLYASRVALPLCAAAMAQEYGWNKSDSGTVMSCFFWGYAMIQVFAGSAADAVGGENVLQYSTLIWSILTFFTPHLFDLAYFTSYPLVILIFVRVFTGIGQGFHLPCMASIVGRHLTSTDKGRVFGISLAGSHFGTVVAGGVGSFLISIFGWRTLFQFVGLLSLIWWYFFKALRDGSLSRSRDEILSRGAESAGSEESLISIETGKNRKLKIDTSVPWKTLLSHPSFWAAAVAQYCGANAYFTMFSWLPMYFSDNFPDSQAVVYNVVPSLAIVITALASPFIASRLLSSGRSITFTRRVMESTSLVAMALCLLCVSGTSGFYLSLFIFTAAMAARGLHHGGVSVNPHDFAPHHTGSVFGIFNAFSAITGFVGVYVAGWILQSSSNNWSYVFTFTAVQCIFGAVVYALLGTGNKII</sequence>
<name>A0AC34QJX7_9BILA</name>
<reference evidence="2" key="1">
    <citation type="submission" date="2022-11" db="UniProtKB">
        <authorList>
            <consortium name="WormBaseParasite"/>
        </authorList>
    </citation>
    <scope>IDENTIFICATION</scope>
</reference>
<protein>
    <submittedName>
        <fullName evidence="2">Major facilitator superfamily (MFS) profile domain-containing protein</fullName>
    </submittedName>
</protein>
<dbReference type="WBParaSite" id="JU765_v2.g17006.t1">
    <property type="protein sequence ID" value="JU765_v2.g17006.t1"/>
    <property type="gene ID" value="JU765_v2.g17006"/>
</dbReference>
<evidence type="ECO:0000313" key="1">
    <source>
        <dbReference type="Proteomes" id="UP000887576"/>
    </source>
</evidence>
<dbReference type="Proteomes" id="UP000887576">
    <property type="component" value="Unplaced"/>
</dbReference>